<sequence>MCSVDLQEPFAVDPQRPGESRVGFLDQGDLDMAFSLPCPHATLTLDPTSNESNSGPTILRRVFSTNLQIPVSDRSKSLMQPDPCRFEKEAKKSMACPHESAGSPLQRVGRLLVRLGLEGVFRGIPDGSRCTFWSLTCHHLCSFPPVNHLSSEDACKIP</sequence>
<dbReference type="AlphaFoldDB" id="A0A6A6GH93"/>
<keyword evidence="2" id="KW-1185">Reference proteome</keyword>
<protein>
    <submittedName>
        <fullName evidence="1">Uncharacterized protein</fullName>
    </submittedName>
</protein>
<accession>A0A6A6GH93</accession>
<reference evidence="2" key="1">
    <citation type="journal article" date="2020" name="Stud. Mycol.">
        <title>101 Dothideomycetes genomes: A test case for predicting lifestyles and emergence of pathogens.</title>
        <authorList>
            <person name="Haridas S."/>
            <person name="Albert R."/>
            <person name="Binder M."/>
            <person name="Bloem J."/>
            <person name="LaButti K."/>
            <person name="Salamov A."/>
            <person name="Andreopoulos B."/>
            <person name="Baker S."/>
            <person name="Barry K."/>
            <person name="Bills G."/>
            <person name="Bluhm B."/>
            <person name="Cannon C."/>
            <person name="Castanera R."/>
            <person name="Culley D."/>
            <person name="Daum C."/>
            <person name="Ezra D."/>
            <person name="Gonzalez J."/>
            <person name="Henrissat B."/>
            <person name="Kuo A."/>
            <person name="Liang C."/>
            <person name="Lipzen A."/>
            <person name="Lutzoni F."/>
            <person name="Magnuson J."/>
            <person name="Mondo S."/>
            <person name="Nolan M."/>
            <person name="Ohm R."/>
            <person name="Pangilinan J."/>
            <person name="Park H.-J."/>
            <person name="Ramirez L."/>
            <person name="Alfaro M."/>
            <person name="Sun H."/>
            <person name="Tritt A."/>
            <person name="Yoshinaga Y."/>
            <person name="Zwiers L.-H."/>
            <person name="Turgeon B."/>
            <person name="Goodwin S."/>
            <person name="Spatafora J."/>
            <person name="Crous P."/>
            <person name="Grigoriev I."/>
        </authorList>
    </citation>
    <scope>NUCLEOTIDE SEQUENCE [LARGE SCALE GENOMIC DNA]</scope>
    <source>
        <strain evidence="2">CECT 20119</strain>
    </source>
</reference>
<evidence type="ECO:0000313" key="1">
    <source>
        <dbReference type="EMBL" id="KAF2224989.1"/>
    </source>
</evidence>
<organism evidence="1 2">
    <name type="scientific">Elsinoe ampelina</name>
    <dbReference type="NCBI Taxonomy" id="302913"/>
    <lineage>
        <taxon>Eukaryota</taxon>
        <taxon>Fungi</taxon>
        <taxon>Dikarya</taxon>
        <taxon>Ascomycota</taxon>
        <taxon>Pezizomycotina</taxon>
        <taxon>Dothideomycetes</taxon>
        <taxon>Dothideomycetidae</taxon>
        <taxon>Myriangiales</taxon>
        <taxon>Elsinoaceae</taxon>
        <taxon>Elsinoe</taxon>
    </lineage>
</organism>
<gene>
    <name evidence="1" type="ORF">BDZ85DRAFT_86957</name>
</gene>
<dbReference type="EMBL" id="ML992504">
    <property type="protein sequence ID" value="KAF2224989.1"/>
    <property type="molecule type" value="Genomic_DNA"/>
</dbReference>
<proteinExistence type="predicted"/>
<dbReference type="Proteomes" id="UP000799538">
    <property type="component" value="Unassembled WGS sequence"/>
</dbReference>
<evidence type="ECO:0000313" key="2">
    <source>
        <dbReference type="Proteomes" id="UP000799538"/>
    </source>
</evidence>
<name>A0A6A6GH93_9PEZI</name>